<feature type="transmembrane region" description="Helical" evidence="1">
    <location>
        <begin position="123"/>
        <end position="144"/>
    </location>
</feature>
<protein>
    <submittedName>
        <fullName evidence="2">Putative membrane protein</fullName>
    </submittedName>
</protein>
<gene>
    <name evidence="2" type="ORF">BCF44_102481</name>
</gene>
<keyword evidence="3" id="KW-1185">Reference proteome</keyword>
<keyword evidence="1" id="KW-1133">Transmembrane helix</keyword>
<keyword evidence="1" id="KW-0812">Transmembrane</keyword>
<evidence type="ECO:0000256" key="1">
    <source>
        <dbReference type="SAM" id="Phobius"/>
    </source>
</evidence>
<proteinExistence type="predicted"/>
<evidence type="ECO:0000313" key="3">
    <source>
        <dbReference type="Proteomes" id="UP000256269"/>
    </source>
</evidence>
<dbReference type="InterPro" id="IPR009339">
    <property type="entry name" value="DUF998"/>
</dbReference>
<dbReference type="RefSeq" id="WP_116173336.1">
    <property type="nucleotide sequence ID" value="NZ_CP144375.1"/>
</dbReference>
<feature type="transmembrane region" description="Helical" evidence="1">
    <location>
        <begin position="151"/>
        <end position="172"/>
    </location>
</feature>
<feature type="transmembrane region" description="Helical" evidence="1">
    <location>
        <begin position="64"/>
        <end position="86"/>
    </location>
</feature>
<dbReference type="Pfam" id="PF06197">
    <property type="entry name" value="DUF998"/>
    <property type="match status" value="1"/>
</dbReference>
<dbReference type="EMBL" id="QUNO01000002">
    <property type="protein sequence ID" value="REH54249.1"/>
    <property type="molecule type" value="Genomic_DNA"/>
</dbReference>
<accession>A0A3E0I699</accession>
<feature type="transmembrane region" description="Helical" evidence="1">
    <location>
        <begin position="12"/>
        <end position="33"/>
    </location>
</feature>
<dbReference type="AlphaFoldDB" id="A0A3E0I699"/>
<name>A0A3E0I699_9PSEU</name>
<reference evidence="2 3" key="1">
    <citation type="submission" date="2018-08" db="EMBL/GenBank/DDBJ databases">
        <title>Genomic Encyclopedia of Archaeal and Bacterial Type Strains, Phase II (KMG-II): from individual species to whole genera.</title>
        <authorList>
            <person name="Goeker M."/>
        </authorList>
    </citation>
    <scope>NUCLEOTIDE SEQUENCE [LARGE SCALE GENOMIC DNA]</scope>
    <source>
        <strain evidence="2 3">DSM 45791</strain>
    </source>
</reference>
<organism evidence="2 3">
    <name type="scientific">Kutzneria buriramensis</name>
    <dbReference type="NCBI Taxonomy" id="1045776"/>
    <lineage>
        <taxon>Bacteria</taxon>
        <taxon>Bacillati</taxon>
        <taxon>Actinomycetota</taxon>
        <taxon>Actinomycetes</taxon>
        <taxon>Pseudonocardiales</taxon>
        <taxon>Pseudonocardiaceae</taxon>
        <taxon>Kutzneria</taxon>
    </lineage>
</organism>
<dbReference type="Proteomes" id="UP000256269">
    <property type="component" value="Unassembled WGS sequence"/>
</dbReference>
<sequence>MTNAERRAAIGGFLWIVASVQYFVAQFVVAAQWHPPYSWRDNSIGDLGNTACGQFMSNHVCSPLAGVMNGAFILAGLLTITGVALLRSVWPVTGTASLGVLLVILAGAGKVLVGATPENEDPWLHMIGVVNLPLGTVAVLLLGLSIRHTRVGMFGVVVAAFGLLGAVLMLFAPELLGVGGAERLAGYPAEIWLFVAGGAALLPRSSSAEVLAQMP</sequence>
<evidence type="ECO:0000313" key="2">
    <source>
        <dbReference type="EMBL" id="REH54249.1"/>
    </source>
</evidence>
<keyword evidence="1" id="KW-0472">Membrane</keyword>
<dbReference type="OrthoDB" id="5191116at2"/>
<comment type="caution">
    <text evidence="2">The sequence shown here is derived from an EMBL/GenBank/DDBJ whole genome shotgun (WGS) entry which is preliminary data.</text>
</comment>